<dbReference type="AlphaFoldDB" id="A0A6G7VJ85"/>
<keyword evidence="2" id="KW-1185">Reference proteome</keyword>
<proteinExistence type="predicted"/>
<accession>A0A6G7VJ85</accession>
<name>A0A6G7VJ85_9RHOB</name>
<gene>
    <name evidence="1" type="ORF">G8E03_03205</name>
</gene>
<dbReference type="RefSeq" id="WP_166188603.1">
    <property type="nucleotide sequence ID" value="NZ_CP049811.1"/>
</dbReference>
<dbReference type="KEGG" id="mon:G8E03_03205"/>
<dbReference type="EMBL" id="CP049811">
    <property type="protein sequence ID" value="QIK39857.1"/>
    <property type="molecule type" value="Genomic_DNA"/>
</dbReference>
<evidence type="ECO:0000313" key="1">
    <source>
        <dbReference type="EMBL" id="QIK39857.1"/>
    </source>
</evidence>
<evidence type="ECO:0008006" key="3">
    <source>
        <dbReference type="Google" id="ProtNLM"/>
    </source>
</evidence>
<evidence type="ECO:0000313" key="2">
    <source>
        <dbReference type="Proteomes" id="UP000500791"/>
    </source>
</evidence>
<reference evidence="1 2" key="1">
    <citation type="submission" date="2020-03" db="EMBL/GenBank/DDBJ databases">
        <title>Complete genome sequence of Monaibacterium sp. ALG8 with diverse plasmids.</title>
        <authorList>
            <person name="Sun C."/>
        </authorList>
    </citation>
    <scope>NUCLEOTIDE SEQUENCE [LARGE SCALE GENOMIC DNA]</scope>
    <source>
        <strain evidence="1 2">ALG8</strain>
    </source>
</reference>
<dbReference type="Proteomes" id="UP000500791">
    <property type="component" value="Chromosome"/>
</dbReference>
<protein>
    <recommendedName>
        <fullName evidence="3">Lipopolysaccharide export system protein LptC</fullName>
    </recommendedName>
</protein>
<organism evidence="1 2">
    <name type="scientific">Pontivivens nitratireducens</name>
    <dbReference type="NCBI Taxonomy" id="2758038"/>
    <lineage>
        <taxon>Bacteria</taxon>
        <taxon>Pseudomonadati</taxon>
        <taxon>Pseudomonadota</taxon>
        <taxon>Alphaproteobacteria</taxon>
        <taxon>Rhodobacterales</taxon>
        <taxon>Paracoccaceae</taxon>
        <taxon>Pontivivens</taxon>
    </lineage>
</organism>
<sequence length="181" mass="19572">MAAIVLLSTIFLIDQDRIDFDENLLGDLPAGLDFDQGVLSPRLAGELTDGTPYSLQAEFAVPSTDGYRLREVTARVERYGDPVQMIAAEGAYAGSDKRLILSGGVDLSTRGGVRLTTQIAEIGLQDRALTLPEPLDLTAPGAHLRANSLRTEQTPAGDDMIWFEGDVRLSITPDRLAEDTE</sequence>